<dbReference type="OrthoDB" id="979487at2"/>
<dbReference type="Proteomes" id="UP000310406">
    <property type="component" value="Unassembled WGS sequence"/>
</dbReference>
<name>A0A4S8RZP9_9FLAO</name>
<organism evidence="1 2">
    <name type="scientific">Flagellimonas alvinocaridis</name>
    <dbReference type="NCBI Taxonomy" id="2530200"/>
    <lineage>
        <taxon>Bacteria</taxon>
        <taxon>Pseudomonadati</taxon>
        <taxon>Bacteroidota</taxon>
        <taxon>Flavobacteriia</taxon>
        <taxon>Flavobacteriales</taxon>
        <taxon>Flavobacteriaceae</taxon>
        <taxon>Flagellimonas</taxon>
    </lineage>
</organism>
<evidence type="ECO:0000313" key="2">
    <source>
        <dbReference type="Proteomes" id="UP000310406"/>
    </source>
</evidence>
<dbReference type="AlphaFoldDB" id="A0A4S8RZP9"/>
<accession>A0A4S8RZP9</accession>
<evidence type="ECO:0008006" key="3">
    <source>
        <dbReference type="Google" id="ProtNLM"/>
    </source>
</evidence>
<proteinExistence type="predicted"/>
<keyword evidence="2" id="KW-1185">Reference proteome</keyword>
<sequence length="190" mass="22078">MTQHQLHTKLNSGRLSKPKVDQLVEQLIRQPSLTEALFLEVLREDKEGTFNASWTFDHLMRKKLVYLLPMMTLFTNSLSQLKCESCIRLMAHVCEMVAEAYFKKKNPVFIKNIADEHLEKMLTACFDWLISPMNMAPKVFSMTSLYYLGQKFDWVHPELRVILEDSYATGTVGYQNRAKKTLDKLAKLGR</sequence>
<evidence type="ECO:0000313" key="1">
    <source>
        <dbReference type="EMBL" id="THV59674.1"/>
    </source>
</evidence>
<comment type="caution">
    <text evidence="1">The sequence shown here is derived from an EMBL/GenBank/DDBJ whole genome shotgun (WGS) entry which is preliminary data.</text>
</comment>
<dbReference type="RefSeq" id="WP_136566193.1">
    <property type="nucleotide sequence ID" value="NZ_SNTZ01000003.1"/>
</dbReference>
<dbReference type="EMBL" id="SNTZ01000003">
    <property type="protein sequence ID" value="THV59674.1"/>
    <property type="molecule type" value="Genomic_DNA"/>
</dbReference>
<gene>
    <name evidence="1" type="ORF">EZV76_08900</name>
</gene>
<protein>
    <recommendedName>
        <fullName evidence="3">Adenylosuccinate lyase</fullName>
    </recommendedName>
</protein>
<reference evidence="1 2" key="1">
    <citation type="submission" date="2019-03" db="EMBL/GenBank/DDBJ databases">
        <title>Muricauda SCR12 sp.nov, a marine bacterium isolated from Pacific Ocean:the Okinawa trough.</title>
        <authorList>
            <person name="Liu L."/>
        </authorList>
    </citation>
    <scope>NUCLEOTIDE SEQUENCE [LARGE SCALE GENOMIC DNA]</scope>
    <source>
        <strain evidence="1 2">SCR12</strain>
    </source>
</reference>